<accession>A0ACC2TMC5</accession>
<evidence type="ECO:0000313" key="1">
    <source>
        <dbReference type="EMBL" id="KAJ9075764.1"/>
    </source>
</evidence>
<protein>
    <submittedName>
        <fullName evidence="1">Uncharacterized protein</fullName>
    </submittedName>
</protein>
<gene>
    <name evidence="1" type="ORF">DSO57_1032568</name>
</gene>
<comment type="caution">
    <text evidence="1">The sequence shown here is derived from an EMBL/GenBank/DDBJ whole genome shotgun (WGS) entry which is preliminary data.</text>
</comment>
<reference evidence="1" key="1">
    <citation type="submission" date="2022-04" db="EMBL/GenBank/DDBJ databases">
        <title>Genome of the entomopathogenic fungus Entomophthora muscae.</title>
        <authorList>
            <person name="Elya C."/>
            <person name="Lovett B.R."/>
            <person name="Lee E."/>
            <person name="Macias A.M."/>
            <person name="Hajek A.E."/>
            <person name="De Bivort B.L."/>
            <person name="Kasson M.T."/>
            <person name="De Fine Licht H.H."/>
            <person name="Stajich J.E."/>
        </authorList>
    </citation>
    <scope>NUCLEOTIDE SEQUENCE</scope>
    <source>
        <strain evidence="1">Berkeley</strain>
    </source>
</reference>
<evidence type="ECO:0000313" key="2">
    <source>
        <dbReference type="Proteomes" id="UP001165960"/>
    </source>
</evidence>
<organism evidence="1 2">
    <name type="scientific">Entomophthora muscae</name>
    <dbReference type="NCBI Taxonomy" id="34485"/>
    <lineage>
        <taxon>Eukaryota</taxon>
        <taxon>Fungi</taxon>
        <taxon>Fungi incertae sedis</taxon>
        <taxon>Zoopagomycota</taxon>
        <taxon>Entomophthoromycotina</taxon>
        <taxon>Entomophthoromycetes</taxon>
        <taxon>Entomophthorales</taxon>
        <taxon>Entomophthoraceae</taxon>
        <taxon>Entomophthora</taxon>
    </lineage>
</organism>
<keyword evidence="2" id="KW-1185">Reference proteome</keyword>
<dbReference type="Proteomes" id="UP001165960">
    <property type="component" value="Unassembled WGS sequence"/>
</dbReference>
<sequence length="143" mass="16192">MTKVKLTASDGTEFFVEKSVIIRSNLIRGLLCALGDSAQEIPLAVVTTSALEKVLEYCTYHKDDPLFVEEDECPSEPKPIEDVDPWDYRFANIDKGPLFDLITAANYLDIKPLITVCCRVIANMIRGKSEDEVRNEFNQFSKR</sequence>
<name>A0ACC2TMC5_9FUNG</name>
<proteinExistence type="predicted"/>
<dbReference type="EMBL" id="QTSX02002375">
    <property type="protein sequence ID" value="KAJ9075764.1"/>
    <property type="molecule type" value="Genomic_DNA"/>
</dbReference>